<comment type="caution">
    <text evidence="2">The sequence shown here is derived from an EMBL/GenBank/DDBJ whole genome shotgun (WGS) entry which is preliminary data.</text>
</comment>
<evidence type="ECO:0000259" key="1">
    <source>
        <dbReference type="Pfam" id="PF14028"/>
    </source>
</evidence>
<sequence>MRNEWLSVHLFHAGAHNKLLQLLIAPVVRQVACPYFFIRYREGGPHIRLRLYVRHDQQAAVRQLLEAAATAYFAAYPSFRQDSMYSSRGLQPNDSWQYIPYVPEISRYGNEDTMSLAEAQFGLSSTYVLEVIQQMSVSNTLLHAIKINLALLQALREPPLQTLDICRQFVLSWLPRLYDPQQDRQEQEAYYLQLLQERFLAYAPTLTQAAVNLWEELLHENAPAALQIFAKGNHHIFNQYRQLGIRDGRLGAITRSFLHMGHNRLGVSNHDEAYIMYFTGKCLEHIYGIPG</sequence>
<organism evidence="2 3">
    <name type="scientific">Chitinophaga qingshengii</name>
    <dbReference type="NCBI Taxonomy" id="1569794"/>
    <lineage>
        <taxon>Bacteria</taxon>
        <taxon>Pseudomonadati</taxon>
        <taxon>Bacteroidota</taxon>
        <taxon>Chitinophagia</taxon>
        <taxon>Chitinophagales</taxon>
        <taxon>Chitinophagaceae</taxon>
        <taxon>Chitinophaga</taxon>
    </lineage>
</organism>
<name>A0ABR7TR28_9BACT</name>
<evidence type="ECO:0000313" key="2">
    <source>
        <dbReference type="EMBL" id="MBC9932022.1"/>
    </source>
</evidence>
<feature type="domain" description="Thiopeptide-type bacteriocin biosynthesis" evidence="1">
    <location>
        <begin position="5"/>
        <end position="282"/>
    </location>
</feature>
<accession>A0ABR7TR28</accession>
<dbReference type="RefSeq" id="WP_188089160.1">
    <property type="nucleotide sequence ID" value="NZ_JACVFC010000002.1"/>
</dbReference>
<proteinExistence type="predicted"/>
<dbReference type="Pfam" id="PF14028">
    <property type="entry name" value="Lant_dehydr_C"/>
    <property type="match status" value="1"/>
</dbReference>
<keyword evidence="3" id="KW-1185">Reference proteome</keyword>
<protein>
    <recommendedName>
        <fullName evidence="1">Thiopeptide-type bacteriocin biosynthesis domain-containing protein</fullName>
    </recommendedName>
</protein>
<dbReference type="EMBL" id="JACVFC010000002">
    <property type="protein sequence ID" value="MBC9932022.1"/>
    <property type="molecule type" value="Genomic_DNA"/>
</dbReference>
<dbReference type="NCBIfam" id="TIGR03891">
    <property type="entry name" value="thiopep_ocin"/>
    <property type="match status" value="1"/>
</dbReference>
<dbReference type="Proteomes" id="UP000659124">
    <property type="component" value="Unassembled WGS sequence"/>
</dbReference>
<dbReference type="InterPro" id="IPR023809">
    <property type="entry name" value="Thiopep_bacteriocin_synth_dom"/>
</dbReference>
<evidence type="ECO:0000313" key="3">
    <source>
        <dbReference type="Proteomes" id="UP000659124"/>
    </source>
</evidence>
<gene>
    <name evidence="2" type="ORF">ICL07_16680</name>
</gene>
<reference evidence="2 3" key="1">
    <citation type="submission" date="2020-09" db="EMBL/GenBank/DDBJ databases">
        <title>Genome sequences of type strains of Chitinophaga qingshengii and Chitinophaga varians.</title>
        <authorList>
            <person name="Kittiwongwattana C."/>
        </authorList>
    </citation>
    <scope>NUCLEOTIDE SEQUENCE [LARGE SCALE GENOMIC DNA]</scope>
    <source>
        <strain evidence="2 3">JCM 30026</strain>
    </source>
</reference>